<reference evidence="1 2" key="1">
    <citation type="journal article" date="2012" name="J. Bacteriol.">
        <title>Complete genome sequence of phototrophic betaproteobacterium Rubrivivax gelatinosus IL144.</title>
        <authorList>
            <person name="Nagashima S."/>
            <person name="Kamimura A."/>
            <person name="Shimizu T."/>
            <person name="Nakamura-isaki S."/>
            <person name="Aono E."/>
            <person name="Sakamoto K."/>
            <person name="Ichikawa N."/>
            <person name="Nakazawa H."/>
            <person name="Sekine M."/>
            <person name="Yamazaki S."/>
            <person name="Fujita N."/>
            <person name="Shimada K."/>
            <person name="Hanada S."/>
            <person name="Nagashima K.V.P."/>
        </authorList>
    </citation>
    <scope>NUCLEOTIDE SEQUENCE [LARGE SCALE GENOMIC DNA]</scope>
    <source>
        <strain evidence="2">NBRC 100245 / IL144</strain>
    </source>
</reference>
<evidence type="ECO:0000313" key="2">
    <source>
        <dbReference type="Proteomes" id="UP000007883"/>
    </source>
</evidence>
<dbReference type="Proteomes" id="UP000007883">
    <property type="component" value="Chromosome"/>
</dbReference>
<sequence length="247" mass="25567">MSPSAPPSATTLLPRQRALVVGAGGVLGSALLAEALVAGRFARVAALVATPLAATLDGFVALPEAALDAPGAAVADIAFVVFERDRHANGRDEAFVRPDPLALPALAARLLAAGVRRLVVVVPHAPALLPAALAQGFASQTEHAVAALDFEHCVFLRAAQGATPQAGRSTVERLVGWWLSQLRWMIPAPQAALLTARLAQLVVTIGRLLPAVPPGTHVLAPEQLADAAREPDENQAEIKLAAALARR</sequence>
<organism evidence="1 2">
    <name type="scientific">Rubrivivax gelatinosus (strain NBRC 100245 / IL144)</name>
    <dbReference type="NCBI Taxonomy" id="983917"/>
    <lineage>
        <taxon>Bacteria</taxon>
        <taxon>Pseudomonadati</taxon>
        <taxon>Pseudomonadota</taxon>
        <taxon>Betaproteobacteria</taxon>
        <taxon>Burkholderiales</taxon>
        <taxon>Sphaerotilaceae</taxon>
        <taxon>Rubrivivax</taxon>
    </lineage>
</organism>
<evidence type="ECO:0000313" key="1">
    <source>
        <dbReference type="EMBL" id="BAL93560.1"/>
    </source>
</evidence>
<dbReference type="STRING" id="983917.RGE_02150"/>
<dbReference type="Gene3D" id="3.40.50.720">
    <property type="entry name" value="NAD(P)-binding Rossmann-like Domain"/>
    <property type="match status" value="1"/>
</dbReference>
<dbReference type="eggNOG" id="COG0702">
    <property type="taxonomic scope" value="Bacteria"/>
</dbReference>
<dbReference type="InterPro" id="IPR036291">
    <property type="entry name" value="NAD(P)-bd_dom_sf"/>
</dbReference>
<gene>
    <name evidence="1" type="ordered locus">RGE_02150</name>
</gene>
<dbReference type="PATRIC" id="fig|983917.3.peg.211"/>
<dbReference type="RefSeq" id="WP_014426452.1">
    <property type="nucleotide sequence ID" value="NC_017075.1"/>
</dbReference>
<dbReference type="KEGG" id="rge:RGE_02150"/>
<dbReference type="EMBL" id="AP012320">
    <property type="protein sequence ID" value="BAL93560.1"/>
    <property type="molecule type" value="Genomic_DNA"/>
</dbReference>
<dbReference type="HOGENOM" id="CLU_089901_0_0_4"/>
<protein>
    <submittedName>
        <fullName evidence="1">Uncharacterized protein</fullName>
    </submittedName>
</protein>
<dbReference type="AlphaFoldDB" id="I0HKM3"/>
<keyword evidence="2" id="KW-1185">Reference proteome</keyword>
<dbReference type="SUPFAM" id="SSF51735">
    <property type="entry name" value="NAD(P)-binding Rossmann-fold domains"/>
    <property type="match status" value="1"/>
</dbReference>
<name>I0HKM3_RUBGI</name>
<proteinExistence type="predicted"/>
<accession>I0HKM3</accession>